<evidence type="ECO:0000256" key="8">
    <source>
        <dbReference type="ARBA" id="ARBA00072515"/>
    </source>
</evidence>
<evidence type="ECO:0000256" key="1">
    <source>
        <dbReference type="ARBA" id="ARBA00000441"/>
    </source>
</evidence>
<dbReference type="InterPro" id="IPR000741">
    <property type="entry name" value="FBA_I"/>
</dbReference>
<organism evidence="9 10">
    <name type="scientific">Candidatus Woesebacteria bacterium GW2011_GWB1_43_14</name>
    <dbReference type="NCBI Taxonomy" id="1618578"/>
    <lineage>
        <taxon>Bacteria</taxon>
        <taxon>Candidatus Woeseibacteriota</taxon>
    </lineage>
</organism>
<accession>A0A0G1GJF8</accession>
<dbReference type="AlphaFoldDB" id="A0A0G1GJF8"/>
<proteinExistence type="inferred from homology"/>
<evidence type="ECO:0000256" key="2">
    <source>
        <dbReference type="ARBA" id="ARBA00004714"/>
    </source>
</evidence>
<evidence type="ECO:0000256" key="7">
    <source>
        <dbReference type="ARBA" id="ARBA00029799"/>
    </source>
</evidence>
<dbReference type="STRING" id="1618578.UV74_C0001G0018"/>
<comment type="pathway">
    <text evidence="2">Carbohydrate degradation; glycolysis; D-glyceraldehyde 3-phosphate and glycerone phosphate from D-glucose: step 4/4.</text>
</comment>
<dbReference type="Gene3D" id="3.20.20.70">
    <property type="entry name" value="Aldolase class I"/>
    <property type="match status" value="1"/>
</dbReference>
<dbReference type="GO" id="GO:0006096">
    <property type="term" value="P:glycolytic process"/>
    <property type="evidence" value="ECO:0007669"/>
    <property type="project" value="UniProtKB-UniPathway"/>
</dbReference>
<dbReference type="EMBL" id="LCFQ01000001">
    <property type="protein sequence ID" value="KKS98908.1"/>
    <property type="molecule type" value="Genomic_DNA"/>
</dbReference>
<protein>
    <recommendedName>
        <fullName evidence="8">Probable fructose-bisphosphate aldolase class 1</fullName>
        <ecNumber evidence="4">4.1.2.13</ecNumber>
    </recommendedName>
    <alternativeName>
        <fullName evidence="7">Fructose-bisphosphate aldolase class I</fullName>
    </alternativeName>
</protein>
<dbReference type="EC" id="4.1.2.13" evidence="4"/>
<dbReference type="FunFam" id="3.20.20.70:FF:000140">
    <property type="entry name" value="Fructose-bisphosphate aldolase"/>
    <property type="match status" value="1"/>
</dbReference>
<comment type="catalytic activity">
    <reaction evidence="1">
        <text>beta-D-fructose 1,6-bisphosphate = D-glyceraldehyde 3-phosphate + dihydroxyacetone phosphate</text>
        <dbReference type="Rhea" id="RHEA:14729"/>
        <dbReference type="ChEBI" id="CHEBI:32966"/>
        <dbReference type="ChEBI" id="CHEBI:57642"/>
        <dbReference type="ChEBI" id="CHEBI:59776"/>
        <dbReference type="EC" id="4.1.2.13"/>
    </reaction>
</comment>
<dbReference type="Proteomes" id="UP000034090">
    <property type="component" value="Unassembled WGS sequence"/>
</dbReference>
<dbReference type="UniPathway" id="UPA00109">
    <property type="reaction ID" value="UER00183"/>
</dbReference>
<keyword evidence="5" id="KW-0324">Glycolysis</keyword>
<evidence type="ECO:0000313" key="9">
    <source>
        <dbReference type="EMBL" id="KKS98908.1"/>
    </source>
</evidence>
<gene>
    <name evidence="9" type="ORF">UV74_C0001G0018</name>
</gene>
<evidence type="ECO:0000256" key="5">
    <source>
        <dbReference type="ARBA" id="ARBA00023152"/>
    </source>
</evidence>
<evidence type="ECO:0000256" key="3">
    <source>
        <dbReference type="ARBA" id="ARBA00010387"/>
    </source>
</evidence>
<dbReference type="InterPro" id="IPR013785">
    <property type="entry name" value="Aldolase_TIM"/>
</dbReference>
<keyword evidence="6" id="KW-0456">Lyase</keyword>
<dbReference type="NCBIfam" id="NF033379">
    <property type="entry name" value="FrucBisAld_I"/>
    <property type="match status" value="1"/>
</dbReference>
<dbReference type="GO" id="GO:0004332">
    <property type="term" value="F:fructose-bisphosphate aldolase activity"/>
    <property type="evidence" value="ECO:0007669"/>
    <property type="project" value="UniProtKB-EC"/>
</dbReference>
<dbReference type="Pfam" id="PF00274">
    <property type="entry name" value="Glycolytic"/>
    <property type="match status" value="1"/>
</dbReference>
<sequence length="323" mass="35836">MDLIEIAHQLVAPSKGILAADESLPTIKKRFDKIGIKSTPVTRHSWRELLFSTREIEKYISGVILFEETLQDKSLVDLLLNKNIIVGIKVDAGKKSMPTSKNEVITEGLNDLKERLPKYKKLGAQFTKWRAVYTIAEGLPSHEAIYENANLLGRFAILSQEAGMVPIVEPEVLMDGSHDISTCAKVTERVLKVVFEELGNYKVNLKGMLLKPNMVLPGEDSAEKASPQKIAKETARVMSATVPKEVSGLVFLSGGQSADEATKHLSAINALGGTPPWELSFSFGRALQSTAMKIWKGDPKNLKFAQEEFLKRCRLNSEARFKR</sequence>
<reference evidence="9 10" key="1">
    <citation type="journal article" date="2015" name="Nature">
        <title>rRNA introns, odd ribosomes, and small enigmatic genomes across a large radiation of phyla.</title>
        <authorList>
            <person name="Brown C.T."/>
            <person name="Hug L.A."/>
            <person name="Thomas B.C."/>
            <person name="Sharon I."/>
            <person name="Castelle C.J."/>
            <person name="Singh A."/>
            <person name="Wilkins M.J."/>
            <person name="Williams K.H."/>
            <person name="Banfield J.F."/>
        </authorList>
    </citation>
    <scope>NUCLEOTIDE SEQUENCE [LARGE SCALE GENOMIC DNA]</scope>
</reference>
<comment type="similarity">
    <text evidence="3">Belongs to the class I fructose-bisphosphate aldolase family.</text>
</comment>
<dbReference type="SUPFAM" id="SSF51569">
    <property type="entry name" value="Aldolase"/>
    <property type="match status" value="1"/>
</dbReference>
<dbReference type="PATRIC" id="fig|1618578.3.peg.19"/>
<name>A0A0G1GJF8_9BACT</name>
<evidence type="ECO:0000313" key="10">
    <source>
        <dbReference type="Proteomes" id="UP000034090"/>
    </source>
</evidence>
<dbReference type="PANTHER" id="PTHR11627">
    <property type="entry name" value="FRUCTOSE-BISPHOSPHATE ALDOLASE"/>
    <property type="match status" value="1"/>
</dbReference>
<evidence type="ECO:0000256" key="4">
    <source>
        <dbReference type="ARBA" id="ARBA00013068"/>
    </source>
</evidence>
<evidence type="ECO:0000256" key="6">
    <source>
        <dbReference type="ARBA" id="ARBA00023239"/>
    </source>
</evidence>
<comment type="caution">
    <text evidence="9">The sequence shown here is derived from an EMBL/GenBank/DDBJ whole genome shotgun (WGS) entry which is preliminary data.</text>
</comment>